<protein>
    <submittedName>
        <fullName evidence="1">Uncharacterized protein</fullName>
    </submittedName>
</protein>
<dbReference type="EMBL" id="JBDJPC010000005">
    <property type="protein sequence ID" value="KAL1500861.1"/>
    <property type="molecule type" value="Genomic_DNA"/>
</dbReference>
<sequence>MTDVVSHIIRLQFEQLAKLVDTDNQFQSADNPTLPLFLFDHGTVATNIPLINLDNPVLPIQLAKARLRLIHAFLQILSYYQFLGAQVTFTETKIVFAIHVLLLTPQSLAYYRVYPIIQNQMLIIPKYPYLVQDETNRIRQYTEEVCPLIENNYFYQQKFDSNDECIE</sequence>
<proteinExistence type="predicted"/>
<dbReference type="Proteomes" id="UP001566132">
    <property type="component" value="Unassembled WGS sequence"/>
</dbReference>
<evidence type="ECO:0000313" key="2">
    <source>
        <dbReference type="Proteomes" id="UP001566132"/>
    </source>
</evidence>
<comment type="caution">
    <text evidence="1">The sequence shown here is derived from an EMBL/GenBank/DDBJ whole genome shotgun (WGS) entry which is preliminary data.</text>
</comment>
<organism evidence="1 2">
    <name type="scientific">Hypothenemus hampei</name>
    <name type="common">Coffee berry borer</name>
    <dbReference type="NCBI Taxonomy" id="57062"/>
    <lineage>
        <taxon>Eukaryota</taxon>
        <taxon>Metazoa</taxon>
        <taxon>Ecdysozoa</taxon>
        <taxon>Arthropoda</taxon>
        <taxon>Hexapoda</taxon>
        <taxon>Insecta</taxon>
        <taxon>Pterygota</taxon>
        <taxon>Neoptera</taxon>
        <taxon>Endopterygota</taxon>
        <taxon>Coleoptera</taxon>
        <taxon>Polyphaga</taxon>
        <taxon>Cucujiformia</taxon>
        <taxon>Curculionidae</taxon>
        <taxon>Scolytinae</taxon>
        <taxon>Hypothenemus</taxon>
    </lineage>
</organism>
<reference evidence="1 2" key="1">
    <citation type="submission" date="2024-05" db="EMBL/GenBank/DDBJ databases">
        <title>Genetic variation in Jamaican populations of the coffee berry borer (Hypothenemus hampei).</title>
        <authorList>
            <person name="Errbii M."/>
            <person name="Myrie A."/>
        </authorList>
    </citation>
    <scope>NUCLEOTIDE SEQUENCE [LARGE SCALE GENOMIC DNA]</scope>
    <source>
        <strain evidence="1">JA-Hopewell-2020-01-JO</strain>
        <tissue evidence="1">Whole body</tissue>
    </source>
</reference>
<name>A0ABD1EQP8_HYPHA</name>
<evidence type="ECO:0000313" key="1">
    <source>
        <dbReference type="EMBL" id="KAL1500861.1"/>
    </source>
</evidence>
<dbReference type="AlphaFoldDB" id="A0ABD1EQP8"/>
<accession>A0ABD1EQP8</accession>
<keyword evidence="2" id="KW-1185">Reference proteome</keyword>
<gene>
    <name evidence="1" type="ORF">ABEB36_006285</name>
</gene>